<dbReference type="InterPro" id="IPR003582">
    <property type="entry name" value="ShKT_dom"/>
</dbReference>
<keyword evidence="1" id="KW-1015">Disulfide bond</keyword>
<evidence type="ECO:0000313" key="4">
    <source>
        <dbReference type="EMBL" id="KAK8726739.1"/>
    </source>
</evidence>
<feature type="region of interest" description="Disordered" evidence="2">
    <location>
        <begin position="397"/>
        <end position="653"/>
    </location>
</feature>
<feature type="compositionally biased region" description="Polar residues" evidence="2">
    <location>
        <begin position="346"/>
        <end position="356"/>
    </location>
</feature>
<dbReference type="PANTHER" id="PTHR21724:SF109">
    <property type="entry name" value="SHKT DOMAIN-CONTAINING PROTEIN"/>
    <property type="match status" value="1"/>
</dbReference>
<feature type="compositionally biased region" description="Basic residues" evidence="2">
    <location>
        <begin position="612"/>
        <end position="646"/>
    </location>
</feature>
<feature type="compositionally biased region" description="Polar residues" evidence="2">
    <location>
        <begin position="226"/>
        <end position="240"/>
    </location>
</feature>
<feature type="disulfide bond" evidence="1">
    <location>
        <begin position="99"/>
        <end position="133"/>
    </location>
</feature>
<keyword evidence="5" id="KW-1185">Reference proteome</keyword>
<feature type="compositionally biased region" description="Low complexity" evidence="2">
    <location>
        <begin position="153"/>
        <end position="167"/>
    </location>
</feature>
<evidence type="ECO:0000313" key="5">
    <source>
        <dbReference type="Proteomes" id="UP001445076"/>
    </source>
</evidence>
<sequence>MSLVLQGTATTTFTFKYDLYECQDEDAECEYWAVNDECVKNPLWMLEHCRESCLRCDYSTVCEDGHTDCQFWAKHDQCQENRLWMNVHCRQACGYCDKCWDANHGCAEWTSLGECENNPDYMSRYCRKSCGLCAEEEEASNSTSTEPLMEVETTTSTFTSSTNITTSLGRRPFRPPQHPYRKFSNRTRVTTTPPDSENFLTTHPEENDTSKKILKPVKGKRIKPSKPSTTRYSQPPSRETSLMEHDEIHERVKPRRSKKKSSSFRSSKDNESTKQQGKGITPRAWRQDNKSYHSFNSARATKKIQVSSTRETMVTTASPTVHKTAANLPSRKTRHKDGSLTKHSFRNQSERSGPVIQQNMTLVTSLTGYKGIHNLLTADRLIPASLTADRLSAEAQKMAGDKTTSLPLQDSHNMSSGASEKDGRHSHLEETDKSSYSSKDPTRVYKSQGIYEEPQASPTPSAHRRTCVGGEEGERCGRSGRRDPGVHDHLNNKETQSNSILKSQQSKVRAWKGRNDVVETIESSIPEKEKLDKELENRKRKAHRKHKRKNKRKENRVLSRKKKKTNRKRGRWRGDRQPPGQDGSQEREMNASIPRRRDEAEEKMRDNGRINNQRRRNKKRKYGRNSRKRGSSKGRPHSSLNKRTHRDKTSEGILPVFTIQLPSVTTHSPPTVITTTAHSPPTTILLSPVTTQSPGLIINRTYAIPEDIKSWNSLPSTPTITTTPRTTTSTTTTVTTIKIPSTGSKNTIRSSTTLTTSTSTTTSARTMPPVSATLTVSVTPTVGTIPATEATLITMASPSTGTTLTSTRVTMPSITQGQRADKPTRLSPHHTTSPA</sequence>
<dbReference type="PROSITE" id="PS51670">
    <property type="entry name" value="SHKT"/>
    <property type="match status" value="3"/>
</dbReference>
<feature type="compositionally biased region" description="Basic and acidic residues" evidence="2">
    <location>
        <begin position="525"/>
        <end position="537"/>
    </location>
</feature>
<evidence type="ECO:0000256" key="1">
    <source>
        <dbReference type="PROSITE-ProRule" id="PRU01005"/>
    </source>
</evidence>
<dbReference type="Pfam" id="PF01549">
    <property type="entry name" value="ShK"/>
    <property type="match status" value="3"/>
</dbReference>
<dbReference type="PANTHER" id="PTHR21724">
    <property type="entry name" value="SHKT DOMAIN-CONTAINING PROTEIN"/>
    <property type="match status" value="1"/>
</dbReference>
<feature type="domain" description="ShKT" evidence="3">
    <location>
        <begin position="99"/>
        <end position="133"/>
    </location>
</feature>
<dbReference type="Proteomes" id="UP001445076">
    <property type="component" value="Unassembled WGS sequence"/>
</dbReference>
<dbReference type="Gene3D" id="1.10.10.1940">
    <property type="match status" value="1"/>
</dbReference>
<protein>
    <recommendedName>
        <fullName evidence="3">ShKT domain-containing protein</fullName>
    </recommendedName>
</protein>
<gene>
    <name evidence="4" type="ORF">OTU49_010035</name>
</gene>
<feature type="compositionally biased region" description="Polar residues" evidence="2">
    <location>
        <begin position="186"/>
        <end position="201"/>
    </location>
</feature>
<feature type="disulfide bond" evidence="1">
    <location>
        <begin position="22"/>
        <end position="56"/>
    </location>
</feature>
<dbReference type="EMBL" id="JARKIK010000078">
    <property type="protein sequence ID" value="KAK8726739.1"/>
    <property type="molecule type" value="Genomic_DNA"/>
</dbReference>
<feature type="region of interest" description="Disordered" evidence="2">
    <location>
        <begin position="811"/>
        <end position="835"/>
    </location>
</feature>
<organism evidence="4 5">
    <name type="scientific">Cherax quadricarinatus</name>
    <name type="common">Australian red claw crayfish</name>
    <dbReference type="NCBI Taxonomy" id="27406"/>
    <lineage>
        <taxon>Eukaryota</taxon>
        <taxon>Metazoa</taxon>
        <taxon>Ecdysozoa</taxon>
        <taxon>Arthropoda</taxon>
        <taxon>Crustacea</taxon>
        <taxon>Multicrustacea</taxon>
        <taxon>Malacostraca</taxon>
        <taxon>Eumalacostraca</taxon>
        <taxon>Eucarida</taxon>
        <taxon>Decapoda</taxon>
        <taxon>Pleocyemata</taxon>
        <taxon>Astacidea</taxon>
        <taxon>Parastacoidea</taxon>
        <taxon>Parastacidae</taxon>
        <taxon>Cherax</taxon>
    </lineage>
</organism>
<name>A0AAW0WH95_CHEQU</name>
<feature type="compositionally biased region" description="Basic and acidic residues" evidence="2">
    <location>
        <begin position="472"/>
        <end position="492"/>
    </location>
</feature>
<feature type="compositionally biased region" description="Basic residues" evidence="2">
    <location>
        <begin position="252"/>
        <end position="262"/>
    </location>
</feature>
<feature type="region of interest" description="Disordered" evidence="2">
    <location>
        <begin position="741"/>
        <end position="767"/>
    </location>
</feature>
<feature type="non-terminal residue" evidence="4">
    <location>
        <position position="835"/>
    </location>
</feature>
<feature type="compositionally biased region" description="Polar residues" evidence="2">
    <location>
        <begin position="493"/>
        <end position="507"/>
    </location>
</feature>
<dbReference type="SMART" id="SM00254">
    <property type="entry name" value="ShKT"/>
    <property type="match status" value="3"/>
</dbReference>
<feature type="domain" description="ShKT" evidence="3">
    <location>
        <begin position="22"/>
        <end position="56"/>
    </location>
</feature>
<feature type="domain" description="ShKT" evidence="3">
    <location>
        <begin position="62"/>
        <end position="96"/>
    </location>
</feature>
<comment type="caution">
    <text evidence="1">Lacks conserved residue(s) required for the propagation of feature annotation.</text>
</comment>
<proteinExistence type="predicted"/>
<feature type="compositionally biased region" description="Polar residues" evidence="2">
    <location>
        <begin position="292"/>
        <end position="321"/>
    </location>
</feature>
<feature type="compositionally biased region" description="Basic residues" evidence="2">
    <location>
        <begin position="212"/>
        <end position="224"/>
    </location>
</feature>
<evidence type="ECO:0000256" key="2">
    <source>
        <dbReference type="SAM" id="MobiDB-lite"/>
    </source>
</evidence>
<feature type="compositionally biased region" description="Basic and acidic residues" evidence="2">
    <location>
        <begin position="419"/>
        <end position="433"/>
    </location>
</feature>
<feature type="compositionally biased region" description="Low complexity" evidence="2">
    <location>
        <begin position="750"/>
        <end position="763"/>
    </location>
</feature>
<comment type="caution">
    <text evidence="4">The sequence shown here is derived from an EMBL/GenBank/DDBJ whole genome shotgun (WGS) entry which is preliminary data.</text>
</comment>
<evidence type="ECO:0000259" key="3">
    <source>
        <dbReference type="PROSITE" id="PS51670"/>
    </source>
</evidence>
<feature type="compositionally biased region" description="Basic residues" evidence="2">
    <location>
        <begin position="538"/>
        <end position="571"/>
    </location>
</feature>
<feature type="disulfide bond" evidence="1">
    <location>
        <begin position="62"/>
        <end position="96"/>
    </location>
</feature>
<feature type="region of interest" description="Disordered" evidence="2">
    <location>
        <begin position="141"/>
        <end position="356"/>
    </location>
</feature>
<feature type="compositionally biased region" description="Basic and acidic residues" evidence="2">
    <location>
        <begin position="584"/>
        <end position="608"/>
    </location>
</feature>
<feature type="compositionally biased region" description="Basic and acidic residues" evidence="2">
    <location>
        <begin position="241"/>
        <end position="251"/>
    </location>
</feature>
<reference evidence="4 5" key="1">
    <citation type="journal article" date="2024" name="BMC Genomics">
        <title>Genome assembly of redclaw crayfish (Cherax quadricarinatus) provides insights into its immune adaptation and hypoxia tolerance.</title>
        <authorList>
            <person name="Liu Z."/>
            <person name="Zheng J."/>
            <person name="Li H."/>
            <person name="Fang K."/>
            <person name="Wang S."/>
            <person name="He J."/>
            <person name="Zhou D."/>
            <person name="Weng S."/>
            <person name="Chi M."/>
            <person name="Gu Z."/>
            <person name="He J."/>
            <person name="Li F."/>
            <person name="Wang M."/>
        </authorList>
    </citation>
    <scope>NUCLEOTIDE SEQUENCE [LARGE SCALE GENOMIC DNA]</scope>
    <source>
        <strain evidence="4">ZL_2023a</strain>
    </source>
</reference>
<accession>A0AAW0WH95</accession>
<feature type="compositionally biased region" description="Polar residues" evidence="2">
    <location>
        <begin position="402"/>
        <end position="418"/>
    </location>
</feature>
<dbReference type="AlphaFoldDB" id="A0AAW0WH95"/>